<comment type="caution">
    <text evidence="1">The sequence shown here is derived from an EMBL/GenBank/DDBJ whole genome shotgun (WGS) entry which is preliminary data.</text>
</comment>
<dbReference type="InterPro" id="IPR021247">
    <property type="entry name" value="DUF2785"/>
</dbReference>
<dbReference type="AlphaFoldDB" id="A0A1X0VEC6"/>
<dbReference type="Proteomes" id="UP000192288">
    <property type="component" value="Unassembled WGS sequence"/>
</dbReference>
<dbReference type="eggNOG" id="ENOG502ZTTN">
    <property type="taxonomic scope" value="Bacteria"/>
</dbReference>
<dbReference type="STRING" id="33968.BMS77_01905"/>
<evidence type="ECO:0000313" key="2">
    <source>
        <dbReference type="Proteomes" id="UP000192288"/>
    </source>
</evidence>
<evidence type="ECO:0000313" key="1">
    <source>
        <dbReference type="EMBL" id="ORI98087.1"/>
    </source>
</evidence>
<name>A0A1X0VEC6_LEUPS</name>
<gene>
    <name evidence="1" type="ORF">BMR96_03905</name>
</gene>
<keyword evidence="1" id="KW-0687">Ribonucleoprotein</keyword>
<protein>
    <submittedName>
        <fullName evidence="1">Ribosomal protein S2</fullName>
    </submittedName>
</protein>
<dbReference type="Pfam" id="PF10978">
    <property type="entry name" value="DUF2785"/>
    <property type="match status" value="1"/>
</dbReference>
<organism evidence="1 2">
    <name type="scientific">Leuconostoc pseudomesenteroides</name>
    <dbReference type="NCBI Taxonomy" id="33968"/>
    <lineage>
        <taxon>Bacteria</taxon>
        <taxon>Bacillati</taxon>
        <taxon>Bacillota</taxon>
        <taxon>Bacilli</taxon>
        <taxon>Lactobacillales</taxon>
        <taxon>Lactobacillaceae</taxon>
        <taxon>Leuconostoc</taxon>
    </lineage>
</organism>
<dbReference type="RefSeq" id="WP_004912783.1">
    <property type="nucleotide sequence ID" value="NZ_MPLS01000009.1"/>
</dbReference>
<dbReference type="EMBL" id="MPLS01000009">
    <property type="protein sequence ID" value="ORI98087.1"/>
    <property type="molecule type" value="Genomic_DNA"/>
</dbReference>
<sequence>MTEFEKLKQEFVALRQKVRDGNVFQSLGNLMAEALREMPPKQATEVILPVDGEHALQRIQEYTHQLDLIAEADPDTQHIDFHITDTDLHVITAQLANPLPQYRDTGAFFFLSDMVQNDLLAPEQLRWLAEYLSSDEQLFSHILEPHNDGIYRRSFSVMILSLLLYANRVKQPFLSDGQLDDMIDQIALYAALERDGRGFIGQNGWAHAFTHIGNAAAEIFLMPQLMRADKLFLMSAMLAGFRELSDPLTFGETGRLVEVLSKLAKQHSLYSDYMLLTLKNWRKDLVTQTPPKTQARWQQFYNRSQFFHEIIMLSPSDVPKAITDYVNETKNYLS</sequence>
<dbReference type="GO" id="GO:0005840">
    <property type="term" value="C:ribosome"/>
    <property type="evidence" value="ECO:0007669"/>
    <property type="project" value="UniProtKB-KW"/>
</dbReference>
<proteinExistence type="predicted"/>
<reference evidence="1 2" key="1">
    <citation type="journal article" date="2017" name="Front. Microbiol.">
        <title>Genomic Characterization of Dairy Associated Leuconostoc Species and Diversity of Leuconostocs in Undefined Mixed Mesophilic Starter Cultures.</title>
        <authorList>
            <person name="Frantzen C.A."/>
            <person name="Kot W."/>
            <person name="Pedersen T.B."/>
            <person name="Ardo Y.M."/>
            <person name="Broadbent J.R."/>
            <person name="Neve H."/>
            <person name="Hansen L.H."/>
            <person name="Dal Bello F."/>
            <person name="Ostlie H.M."/>
            <person name="Kleppen H.P."/>
            <person name="Vogensen F.K."/>
            <person name="Holo H."/>
        </authorList>
    </citation>
    <scope>NUCLEOTIDE SEQUENCE [LARGE SCALE GENOMIC DNA]</scope>
    <source>
        <strain evidence="1 2">LMGCF08</strain>
    </source>
</reference>
<keyword evidence="1" id="KW-0689">Ribosomal protein</keyword>
<accession>A0A1X0VEC6</accession>